<accession>A0A388M851</accession>
<dbReference type="EMBL" id="BFEA01000829">
    <property type="protein sequence ID" value="GBG90649.1"/>
    <property type="molecule type" value="Genomic_DNA"/>
</dbReference>
<dbReference type="AlphaFoldDB" id="A0A388M851"/>
<dbReference type="Gramene" id="GBG90649">
    <property type="protein sequence ID" value="GBG90649"/>
    <property type="gene ID" value="CBR_g50997"/>
</dbReference>
<gene>
    <name evidence="2" type="ORF">CBR_g50997</name>
</gene>
<feature type="region of interest" description="Disordered" evidence="1">
    <location>
        <begin position="109"/>
        <end position="178"/>
    </location>
</feature>
<evidence type="ECO:0000313" key="3">
    <source>
        <dbReference type="Proteomes" id="UP000265515"/>
    </source>
</evidence>
<keyword evidence="3" id="KW-1185">Reference proteome</keyword>
<feature type="compositionally biased region" description="Polar residues" evidence="1">
    <location>
        <begin position="54"/>
        <end position="68"/>
    </location>
</feature>
<evidence type="ECO:0000313" key="2">
    <source>
        <dbReference type="EMBL" id="GBG90649.1"/>
    </source>
</evidence>
<feature type="compositionally biased region" description="Low complexity" evidence="1">
    <location>
        <begin position="115"/>
        <end position="130"/>
    </location>
</feature>
<name>A0A388M851_CHABU</name>
<feature type="region of interest" description="Disordered" evidence="1">
    <location>
        <begin position="1"/>
        <end position="73"/>
    </location>
</feature>
<protein>
    <submittedName>
        <fullName evidence="2">Uncharacterized protein</fullName>
    </submittedName>
</protein>
<reference evidence="2 3" key="1">
    <citation type="journal article" date="2018" name="Cell">
        <title>The Chara Genome: Secondary Complexity and Implications for Plant Terrestrialization.</title>
        <authorList>
            <person name="Nishiyama T."/>
            <person name="Sakayama H."/>
            <person name="Vries J.D."/>
            <person name="Buschmann H."/>
            <person name="Saint-Marcoux D."/>
            <person name="Ullrich K.K."/>
            <person name="Haas F.B."/>
            <person name="Vanderstraeten L."/>
            <person name="Becker D."/>
            <person name="Lang D."/>
            <person name="Vosolsobe S."/>
            <person name="Rombauts S."/>
            <person name="Wilhelmsson P.K.I."/>
            <person name="Janitza P."/>
            <person name="Kern R."/>
            <person name="Heyl A."/>
            <person name="Rumpler F."/>
            <person name="Villalobos L.I.A.C."/>
            <person name="Clay J.M."/>
            <person name="Skokan R."/>
            <person name="Toyoda A."/>
            <person name="Suzuki Y."/>
            <person name="Kagoshima H."/>
            <person name="Schijlen E."/>
            <person name="Tajeshwar N."/>
            <person name="Catarino B."/>
            <person name="Hetherington A.J."/>
            <person name="Saltykova A."/>
            <person name="Bonnot C."/>
            <person name="Breuninger H."/>
            <person name="Symeonidi A."/>
            <person name="Radhakrishnan G.V."/>
            <person name="Van Nieuwerburgh F."/>
            <person name="Deforce D."/>
            <person name="Chang C."/>
            <person name="Karol K.G."/>
            <person name="Hedrich R."/>
            <person name="Ulvskov P."/>
            <person name="Glockner G."/>
            <person name="Delwiche C.F."/>
            <person name="Petrasek J."/>
            <person name="Van de Peer Y."/>
            <person name="Friml J."/>
            <person name="Beilby M."/>
            <person name="Dolan L."/>
            <person name="Kohara Y."/>
            <person name="Sugano S."/>
            <person name="Fujiyama A."/>
            <person name="Delaux P.-M."/>
            <person name="Quint M."/>
            <person name="TheiBen G."/>
            <person name="Hagemann M."/>
            <person name="Harholt J."/>
            <person name="Dunand C."/>
            <person name="Zachgo S."/>
            <person name="Langdale J."/>
            <person name="Maumus F."/>
            <person name="Straeten D.V.D."/>
            <person name="Gould S.B."/>
            <person name="Rensing S.A."/>
        </authorList>
    </citation>
    <scope>NUCLEOTIDE SEQUENCE [LARGE SCALE GENOMIC DNA]</scope>
    <source>
        <strain evidence="2 3">S276</strain>
    </source>
</reference>
<sequence>MDVGIHSVNKSERCGRQHKVGEVCEDGRDDDKTDAKATNKMKSPAAGGKVGSDGVSSQQELANSFTSDGNEDSVFGKYLLGIDGEGGGLINDNQRSNCCSESDIPMYGFSDDNEGIVSSSGTGNGSSVNRNRGKKNVTGGENGDEQVDTGKKEEEEEGEGEDKGWGWGMGERDKSHGRQYEFAEGITWSKLLQRQTSRLTSGA</sequence>
<proteinExistence type="predicted"/>
<organism evidence="2 3">
    <name type="scientific">Chara braunii</name>
    <name type="common">Braun's stonewort</name>
    <dbReference type="NCBI Taxonomy" id="69332"/>
    <lineage>
        <taxon>Eukaryota</taxon>
        <taxon>Viridiplantae</taxon>
        <taxon>Streptophyta</taxon>
        <taxon>Charophyceae</taxon>
        <taxon>Charales</taxon>
        <taxon>Characeae</taxon>
        <taxon>Chara</taxon>
    </lineage>
</organism>
<dbReference type="Proteomes" id="UP000265515">
    <property type="component" value="Unassembled WGS sequence"/>
</dbReference>
<feature type="compositionally biased region" description="Basic and acidic residues" evidence="1">
    <location>
        <begin position="9"/>
        <end position="37"/>
    </location>
</feature>
<evidence type="ECO:0000256" key="1">
    <source>
        <dbReference type="SAM" id="MobiDB-lite"/>
    </source>
</evidence>
<comment type="caution">
    <text evidence="2">The sequence shown here is derived from an EMBL/GenBank/DDBJ whole genome shotgun (WGS) entry which is preliminary data.</text>
</comment>